<dbReference type="PANTHER" id="PTHR43531">
    <property type="entry name" value="PROTEIN ICFG"/>
    <property type="match status" value="1"/>
</dbReference>
<dbReference type="SUPFAM" id="SSF58104">
    <property type="entry name" value="Methyl-accepting chemotaxis protein (MCP) signaling domain"/>
    <property type="match status" value="1"/>
</dbReference>
<dbReference type="CDD" id="cd11386">
    <property type="entry name" value="MCP_signal"/>
    <property type="match status" value="1"/>
</dbReference>
<keyword evidence="3" id="KW-0807">Transducer</keyword>
<dbReference type="Gene3D" id="1.10.287.950">
    <property type="entry name" value="Methyl-accepting chemotaxis protein"/>
    <property type="match status" value="1"/>
</dbReference>
<dbReference type="SMART" id="SM00304">
    <property type="entry name" value="HAMP"/>
    <property type="match status" value="2"/>
</dbReference>
<dbReference type="InterPro" id="IPR029151">
    <property type="entry name" value="Sensor-like_sf"/>
</dbReference>
<dbReference type="PANTHER" id="PTHR43531:SF14">
    <property type="entry name" value="METHYL-ACCEPTING CHEMOTAXIS PROTEIN I-RELATED"/>
    <property type="match status" value="1"/>
</dbReference>
<keyword evidence="4" id="KW-0472">Membrane</keyword>
<dbReference type="Pfam" id="PF17201">
    <property type="entry name" value="Cache_3-Cache_2"/>
    <property type="match status" value="1"/>
</dbReference>
<dbReference type="PROSITE" id="PS50111">
    <property type="entry name" value="CHEMOTAXIS_TRANSDUC_2"/>
    <property type="match status" value="1"/>
</dbReference>
<evidence type="ECO:0000256" key="2">
    <source>
        <dbReference type="ARBA" id="ARBA00029447"/>
    </source>
</evidence>
<evidence type="ECO:0000256" key="3">
    <source>
        <dbReference type="PROSITE-ProRule" id="PRU00284"/>
    </source>
</evidence>
<evidence type="ECO:0000313" key="7">
    <source>
        <dbReference type="EMBL" id="GLQ16705.1"/>
    </source>
</evidence>
<evidence type="ECO:0000256" key="1">
    <source>
        <dbReference type="ARBA" id="ARBA00022481"/>
    </source>
</evidence>
<feature type="transmembrane region" description="Helical" evidence="4">
    <location>
        <begin position="17"/>
        <end position="40"/>
    </location>
</feature>
<keyword evidence="4" id="KW-1133">Transmembrane helix</keyword>
<dbReference type="Gene3D" id="6.10.340.10">
    <property type="match status" value="1"/>
</dbReference>
<keyword evidence="4" id="KW-0812">Transmembrane</keyword>
<reference evidence="7" key="2">
    <citation type="submission" date="2023-01" db="EMBL/GenBank/DDBJ databases">
        <title>Draft genome sequence of Maritalea porphyrae strain NBRC 107169.</title>
        <authorList>
            <person name="Sun Q."/>
            <person name="Mori K."/>
        </authorList>
    </citation>
    <scope>NUCLEOTIDE SEQUENCE</scope>
    <source>
        <strain evidence="7">NBRC 107169</strain>
    </source>
</reference>
<evidence type="ECO:0000259" key="6">
    <source>
        <dbReference type="PROSITE" id="PS50885"/>
    </source>
</evidence>
<comment type="caution">
    <text evidence="7">The sequence shown here is derived from an EMBL/GenBank/DDBJ whole genome shotgun (WGS) entry which is preliminary data.</text>
</comment>
<dbReference type="SUPFAM" id="SSF158472">
    <property type="entry name" value="HAMP domain-like"/>
    <property type="match status" value="1"/>
</dbReference>
<protein>
    <recommendedName>
        <fullName evidence="9">Methyl-accepting chemotaxis protein</fullName>
    </recommendedName>
</protein>
<gene>
    <name evidence="7" type="ORF">GCM10007879_09540</name>
</gene>
<dbReference type="InterPro" id="IPR051310">
    <property type="entry name" value="MCP_chemotaxis"/>
</dbReference>
<evidence type="ECO:0000313" key="8">
    <source>
        <dbReference type="Proteomes" id="UP001161405"/>
    </source>
</evidence>
<dbReference type="InterPro" id="IPR003660">
    <property type="entry name" value="HAMP_dom"/>
</dbReference>
<accession>A0ABQ5UPG6</accession>
<keyword evidence="8" id="KW-1185">Reference proteome</keyword>
<evidence type="ECO:0000256" key="4">
    <source>
        <dbReference type="SAM" id="Phobius"/>
    </source>
</evidence>
<dbReference type="PROSITE" id="PS50885">
    <property type="entry name" value="HAMP"/>
    <property type="match status" value="2"/>
</dbReference>
<feature type="domain" description="Methyl-accepting transducer" evidence="5">
    <location>
        <begin position="400"/>
        <end position="629"/>
    </location>
</feature>
<dbReference type="RefSeq" id="WP_284362410.1">
    <property type="nucleotide sequence ID" value="NZ_BSNI01000002.1"/>
</dbReference>
<dbReference type="Pfam" id="PF00015">
    <property type="entry name" value="MCPsignal"/>
    <property type="match status" value="1"/>
</dbReference>
<evidence type="ECO:0008006" key="9">
    <source>
        <dbReference type="Google" id="ProtNLM"/>
    </source>
</evidence>
<feature type="domain" description="HAMP" evidence="6">
    <location>
        <begin position="226"/>
        <end position="279"/>
    </location>
</feature>
<dbReference type="Pfam" id="PF00672">
    <property type="entry name" value="HAMP"/>
    <property type="match status" value="1"/>
</dbReference>
<reference evidence="7" key="1">
    <citation type="journal article" date="2014" name="Int. J. Syst. Evol. Microbiol.">
        <title>Complete genome of a new Firmicutes species belonging to the dominant human colonic microbiota ('Ruminococcus bicirculans') reveals two chromosomes and a selective capacity to utilize plant glucans.</title>
        <authorList>
            <consortium name="NISC Comparative Sequencing Program"/>
            <person name="Wegmann U."/>
            <person name="Louis P."/>
            <person name="Goesmann A."/>
            <person name="Henrissat B."/>
            <person name="Duncan S.H."/>
            <person name="Flint H.J."/>
        </authorList>
    </citation>
    <scope>NUCLEOTIDE SEQUENCE</scope>
    <source>
        <strain evidence="7">NBRC 107169</strain>
    </source>
</reference>
<dbReference type="SMART" id="SM00283">
    <property type="entry name" value="MA"/>
    <property type="match status" value="1"/>
</dbReference>
<dbReference type="SUPFAM" id="SSF103190">
    <property type="entry name" value="Sensory domain-like"/>
    <property type="match status" value="1"/>
</dbReference>
<dbReference type="EMBL" id="BSNI01000002">
    <property type="protein sequence ID" value="GLQ16705.1"/>
    <property type="molecule type" value="Genomic_DNA"/>
</dbReference>
<dbReference type="Pfam" id="PF18947">
    <property type="entry name" value="HAMP_2"/>
    <property type="match status" value="1"/>
</dbReference>
<dbReference type="InterPro" id="IPR033462">
    <property type="entry name" value="Cache_3-Cache_2"/>
</dbReference>
<dbReference type="InterPro" id="IPR004089">
    <property type="entry name" value="MCPsignal_dom"/>
</dbReference>
<name>A0ABQ5UPG6_9HYPH</name>
<feature type="transmembrane region" description="Helical" evidence="4">
    <location>
        <begin position="203"/>
        <end position="225"/>
    </location>
</feature>
<dbReference type="Proteomes" id="UP001161405">
    <property type="component" value="Unassembled WGS sequence"/>
</dbReference>
<comment type="similarity">
    <text evidence="2">Belongs to the methyl-accepting chemotaxis (MCP) protein family.</text>
</comment>
<proteinExistence type="inferred from homology"/>
<organism evidence="7 8">
    <name type="scientific">Maritalea porphyrae</name>
    <dbReference type="NCBI Taxonomy" id="880732"/>
    <lineage>
        <taxon>Bacteria</taxon>
        <taxon>Pseudomonadati</taxon>
        <taxon>Pseudomonadota</taxon>
        <taxon>Alphaproteobacteria</taxon>
        <taxon>Hyphomicrobiales</taxon>
        <taxon>Devosiaceae</taxon>
        <taxon>Maritalea</taxon>
    </lineage>
</organism>
<sequence length="656" mass="69922">MTKSKSLFGGIKFSTSIVVLAIGSLAIALTLAIGVVYFNIASGVSESAKSQLEANLRITANLFQKSTPGVSLEMNEQNEVAKVTTSKIPKFFNNILFDQITASTGQQAAFYKIDKNTGELVTSTSSIVIDEEGNRAVGEIIAKDNPIFVETMAGNAHYAKETLFGNSYYGVYVPLFGKEDVVGGVIYVGILSAPIDAIKTNTLMLLTIVSAIVFVIMGVLVTIVANRLIRPLARLANAMETVEQDPASAEVPYTENTNEIGEMARAVESFRRNGLKINEMSNEMQEASTQRAADRAQMMQSLQEAFGTVVTAAVKGDFSKRVDREFPDEALNQLATGINELVQTVDRGIRETEEVLSALANADLTLRVTGEYEGAFANLKSNTNQVGDRLTEIVGRLRKTSGGLKTATSEILAGANDLGQRTTRQAATIEETSAAMEQLADTVSENAKKAEDATDKTKIAAALAAEGGKGMDAANNAMERITTSSEKISNIIGLIDDIAFQTNLLALNASVEAARAGEAGKGFAVVAVEVRRLAQSAAQASSEVKELIEQSGKEVSDGSKLVAEASKKLESMLGAVNENATLMAEIFAASREQSHSIDSVGTAVRQMNEMTQHNAALVEETNAAIEQTEGQASELDQIVELFTIEKADKSPRLSAA</sequence>
<feature type="domain" description="HAMP" evidence="6">
    <location>
        <begin position="343"/>
        <end position="395"/>
    </location>
</feature>
<keyword evidence="1" id="KW-0488">Methylation</keyword>
<evidence type="ECO:0000259" key="5">
    <source>
        <dbReference type="PROSITE" id="PS50111"/>
    </source>
</evidence>